<dbReference type="PANTHER" id="PTHR43478:SF1">
    <property type="entry name" value="NA+_H+ ANTIPORTER NHAC-LIKE C-TERMINAL DOMAIN-CONTAINING PROTEIN"/>
    <property type="match status" value="1"/>
</dbReference>
<dbReference type="AlphaFoldDB" id="A0A1G9PK71"/>
<organism evidence="9 10">
    <name type="scientific">Catalinimonas alkaloidigena</name>
    <dbReference type="NCBI Taxonomy" id="1075417"/>
    <lineage>
        <taxon>Bacteria</taxon>
        <taxon>Pseudomonadati</taxon>
        <taxon>Bacteroidota</taxon>
        <taxon>Cytophagia</taxon>
        <taxon>Cytophagales</taxon>
        <taxon>Catalimonadaceae</taxon>
        <taxon>Catalinimonas</taxon>
    </lineage>
</organism>
<name>A0A1G9PK71_9BACT</name>
<feature type="transmembrane region" description="Helical" evidence="6">
    <location>
        <begin position="563"/>
        <end position="581"/>
    </location>
</feature>
<evidence type="ECO:0000313" key="10">
    <source>
        <dbReference type="Proteomes" id="UP000198510"/>
    </source>
</evidence>
<evidence type="ECO:0000259" key="8">
    <source>
        <dbReference type="Pfam" id="PF03553"/>
    </source>
</evidence>
<feature type="transmembrane region" description="Helical" evidence="6">
    <location>
        <begin position="587"/>
        <end position="605"/>
    </location>
</feature>
<gene>
    <name evidence="9" type="ORF">SAMN05421823_109221</name>
</gene>
<feature type="transmembrane region" description="Helical" evidence="6">
    <location>
        <begin position="500"/>
        <end position="518"/>
    </location>
</feature>
<dbReference type="RefSeq" id="WP_089685811.1">
    <property type="nucleotide sequence ID" value="NZ_FNFO01000009.1"/>
</dbReference>
<feature type="chain" id="PRO_5011672989" evidence="7">
    <location>
        <begin position="22"/>
        <end position="691"/>
    </location>
</feature>
<evidence type="ECO:0000256" key="7">
    <source>
        <dbReference type="SAM" id="SignalP"/>
    </source>
</evidence>
<dbReference type="Proteomes" id="UP000198510">
    <property type="component" value="Unassembled WGS sequence"/>
</dbReference>
<keyword evidence="4 6" id="KW-1133">Transmembrane helix</keyword>
<dbReference type="InterPro" id="IPR018461">
    <property type="entry name" value="Na/H_Antiport_NhaC-like_C"/>
</dbReference>
<evidence type="ECO:0000256" key="4">
    <source>
        <dbReference type="ARBA" id="ARBA00022989"/>
    </source>
</evidence>
<reference evidence="9 10" key="1">
    <citation type="submission" date="2016-10" db="EMBL/GenBank/DDBJ databases">
        <authorList>
            <person name="de Groot N.N."/>
        </authorList>
    </citation>
    <scope>NUCLEOTIDE SEQUENCE [LARGE SCALE GENOMIC DNA]</scope>
    <source>
        <strain evidence="9 10">DSM 25186</strain>
    </source>
</reference>
<feature type="transmembrane region" description="Helical" evidence="6">
    <location>
        <begin position="658"/>
        <end position="677"/>
    </location>
</feature>
<feature type="signal peptide" evidence="7">
    <location>
        <begin position="1"/>
        <end position="21"/>
    </location>
</feature>
<dbReference type="OrthoDB" id="9762978at2"/>
<dbReference type="STRING" id="1075417.SAMN05421823_109221"/>
<evidence type="ECO:0000256" key="3">
    <source>
        <dbReference type="ARBA" id="ARBA00022692"/>
    </source>
</evidence>
<feature type="transmembrane region" description="Helical" evidence="6">
    <location>
        <begin position="151"/>
        <end position="171"/>
    </location>
</feature>
<evidence type="ECO:0000256" key="5">
    <source>
        <dbReference type="ARBA" id="ARBA00023136"/>
    </source>
</evidence>
<feature type="transmembrane region" description="Helical" evidence="6">
    <location>
        <begin position="125"/>
        <end position="144"/>
    </location>
</feature>
<dbReference type="PANTHER" id="PTHR43478">
    <property type="entry name" value="NA+/H+ ANTIPORTER-RELATED"/>
    <property type="match status" value="1"/>
</dbReference>
<keyword evidence="2" id="KW-1003">Cell membrane</keyword>
<feature type="transmembrane region" description="Helical" evidence="6">
    <location>
        <begin position="538"/>
        <end position="556"/>
    </location>
</feature>
<feature type="transmembrane region" description="Helical" evidence="6">
    <location>
        <begin position="322"/>
        <end position="339"/>
    </location>
</feature>
<keyword evidence="7" id="KW-0732">Signal</keyword>
<evidence type="ECO:0000256" key="1">
    <source>
        <dbReference type="ARBA" id="ARBA00004651"/>
    </source>
</evidence>
<keyword evidence="3 6" id="KW-0812">Transmembrane</keyword>
<feature type="transmembrane region" description="Helical" evidence="6">
    <location>
        <begin position="461"/>
        <end position="480"/>
    </location>
</feature>
<proteinExistence type="predicted"/>
<accession>A0A1G9PK71</accession>
<sequence>MHRLVLLAFLSFFSLLFSAHAQPSDPPARPSDAYRLSERPLGNFTATGPDHLIGEGTVAIAVQALNEAGQPDTLFQGAYPLTVNGTKQTVTFVQGNATLEAAPQEGEIRLEAGSGETQVVVVRQIPAWLSLVPPLIAIVMALVFREVIISLFVGIFTGALILEGFAPSRWIPALFTVIDRYIINALNDTGHLSVIVFSLCIGGMVAIISRNGGMAGIVQKLSRYARSARSSQLVTWFLGIAIFFDDYANTLIVGNTMRPVTDRYRISREKLAYIVDSTAAPVSAVAFVTTWIGAEIGYIKDATEVLGIAEGAYSMFLSSLRFAFYPLFTLAFIFMLVWMRRDFGTMRKAEQRARLTGRLNETDSVEEGEEESADNSFVPVPGVPLRWYNALLPVVTVVGVTLAGLIHTGTASSYAQIVEAGGNPAAETVGAIWPEMYRLTDATEISTMRKFGLLIGNADSYIALLWASLSGLILALGLSFAQRIFKLQFAMESMVDGFKAMLPAMLILTFAWALSTVTEDLHTAEYLTSLFSGNVSPGMMPAITFILAAAIAFSTGSSWGTMAILYPLILPATWSIAQAAGLPQAEAMAVMYHVIAVVLGGAVFGDHCSPISDTTILSSLASSCHHIAHVRTQLPYAATVAGVSLLMSILMFNLGARWWLNYPLGLAILFLIVRFVGKPVETEEAPTRAHS</sequence>
<feature type="transmembrane region" description="Helical" evidence="6">
    <location>
        <begin position="634"/>
        <end position="652"/>
    </location>
</feature>
<evidence type="ECO:0000256" key="6">
    <source>
        <dbReference type="SAM" id="Phobius"/>
    </source>
</evidence>
<comment type="subcellular location">
    <subcellularLocation>
        <location evidence="1">Cell membrane</location>
        <topology evidence="1">Multi-pass membrane protein</topology>
    </subcellularLocation>
</comment>
<evidence type="ECO:0000256" key="2">
    <source>
        <dbReference type="ARBA" id="ARBA00022475"/>
    </source>
</evidence>
<dbReference type="GO" id="GO:0005886">
    <property type="term" value="C:plasma membrane"/>
    <property type="evidence" value="ECO:0007669"/>
    <property type="project" value="UniProtKB-SubCell"/>
</dbReference>
<evidence type="ECO:0000313" key="9">
    <source>
        <dbReference type="EMBL" id="SDL99119.1"/>
    </source>
</evidence>
<keyword evidence="10" id="KW-1185">Reference proteome</keyword>
<keyword evidence="5 6" id="KW-0472">Membrane</keyword>
<feature type="domain" description="Na+/H+ antiporter NhaC-like C-terminal" evidence="8">
    <location>
        <begin position="288"/>
        <end position="647"/>
    </location>
</feature>
<dbReference type="Pfam" id="PF03553">
    <property type="entry name" value="Na_H_antiporter"/>
    <property type="match status" value="1"/>
</dbReference>
<feature type="transmembrane region" description="Helical" evidence="6">
    <location>
        <begin position="191"/>
        <end position="212"/>
    </location>
</feature>
<protein>
    <submittedName>
        <fullName evidence="9">Na+/H+ antiporter NhaC</fullName>
    </submittedName>
</protein>
<dbReference type="EMBL" id="FNFO01000009">
    <property type="protein sequence ID" value="SDL99119.1"/>
    <property type="molecule type" value="Genomic_DNA"/>
</dbReference>